<organism evidence="2 3">
    <name type="scientific">Mycobacterium spongiae</name>
    <dbReference type="NCBI Taxonomy" id="886343"/>
    <lineage>
        <taxon>Bacteria</taxon>
        <taxon>Bacillati</taxon>
        <taxon>Actinomycetota</taxon>
        <taxon>Actinomycetes</taxon>
        <taxon>Mycobacteriales</taxon>
        <taxon>Mycobacteriaceae</taxon>
        <taxon>Mycobacterium</taxon>
    </lineage>
</organism>
<proteinExistence type="predicted"/>
<keyword evidence="1" id="KW-1133">Transmembrane helix</keyword>
<feature type="transmembrane region" description="Helical" evidence="1">
    <location>
        <begin position="68"/>
        <end position="88"/>
    </location>
</feature>
<accession>A0A975PX18</accession>
<dbReference type="GO" id="GO:0005548">
    <property type="term" value="F:phospholipid transporter activity"/>
    <property type="evidence" value="ECO:0007669"/>
    <property type="project" value="TreeGrafter"/>
</dbReference>
<dbReference type="AlphaFoldDB" id="A0A975PX18"/>
<evidence type="ECO:0000313" key="2">
    <source>
        <dbReference type="EMBL" id="QUR67750.1"/>
    </source>
</evidence>
<dbReference type="GO" id="GO:0043190">
    <property type="term" value="C:ATP-binding cassette (ABC) transporter complex"/>
    <property type="evidence" value="ECO:0007669"/>
    <property type="project" value="InterPro"/>
</dbReference>
<evidence type="ECO:0000313" key="3">
    <source>
        <dbReference type="Proteomes" id="UP000682202"/>
    </source>
</evidence>
<feature type="transmembrane region" description="Helical" evidence="1">
    <location>
        <begin position="172"/>
        <end position="197"/>
    </location>
</feature>
<keyword evidence="3" id="KW-1185">Reference proteome</keyword>
<dbReference type="InterPro" id="IPR030802">
    <property type="entry name" value="Permease_MalE"/>
</dbReference>
<name>A0A975PX18_9MYCO</name>
<dbReference type="PANTHER" id="PTHR30188:SF4">
    <property type="entry name" value="PROTEIN TRIGALACTOSYLDIACYLGLYCEROL 1, CHLOROPLASTIC"/>
    <property type="match status" value="1"/>
</dbReference>
<keyword evidence="1" id="KW-0472">Membrane</keyword>
<protein>
    <submittedName>
        <fullName evidence="2">ABC transporter permease</fullName>
    </submittedName>
</protein>
<dbReference type="Pfam" id="PF02405">
    <property type="entry name" value="MlaE"/>
    <property type="match status" value="1"/>
</dbReference>
<reference evidence="2" key="1">
    <citation type="submission" date="2019-12" db="EMBL/GenBank/DDBJ databases">
        <title>Mycobacterium spongiae sp. nov.</title>
        <authorList>
            <person name="Stinear T."/>
        </authorList>
    </citation>
    <scope>NUCLEOTIDE SEQUENCE</scope>
    <source>
        <strain evidence="2">FSD4b-SM</strain>
    </source>
</reference>
<gene>
    <name evidence="2" type="ORF">F6B93_12135</name>
</gene>
<feature type="transmembrane region" description="Helical" evidence="1">
    <location>
        <begin position="126"/>
        <end position="146"/>
    </location>
</feature>
<feature type="transmembrane region" description="Helical" evidence="1">
    <location>
        <begin position="100"/>
        <end position="120"/>
    </location>
</feature>
<evidence type="ECO:0000256" key="1">
    <source>
        <dbReference type="SAM" id="Phobius"/>
    </source>
</evidence>
<dbReference type="PANTHER" id="PTHR30188">
    <property type="entry name" value="ABC TRANSPORTER PERMEASE PROTEIN-RELATED"/>
    <property type="match status" value="1"/>
</dbReference>
<dbReference type="KEGG" id="mspg:F6B93_12135"/>
<feature type="transmembrane region" description="Helical" evidence="1">
    <location>
        <begin position="209"/>
        <end position="239"/>
    </location>
</feature>
<sequence length="289" mass="30092">MVTVVDGPRRQADDRSALGEIGSWFRRYLHNHPATSLGTFGGQVVLGVRSVQYLVVDLVTGRFVVSEFLSQAAFMAGTAFLPTVLVTIPISVALSIQFSLLAGQVGATSLAGAATGLVVIRQGAPLVASLLLAAAVGSAVCADLGSRTMREEIAAMEVMGVSPIRRLVVPRLAALIMIGIALTGVTSFVGYIGSYLFNVYVQNGTPGSFIATFSSFATVGDLVLALVKAVIFAVIVAIISCYKGLDTRGGPAGVANSVNAAVVEAVLLMMIVNVVLSELYVLIFPRQTL</sequence>
<dbReference type="EMBL" id="CP046600">
    <property type="protein sequence ID" value="QUR67750.1"/>
    <property type="molecule type" value="Genomic_DNA"/>
</dbReference>
<dbReference type="Proteomes" id="UP000682202">
    <property type="component" value="Chromosome"/>
</dbReference>
<feature type="transmembrane region" description="Helical" evidence="1">
    <location>
        <begin position="260"/>
        <end position="283"/>
    </location>
</feature>
<keyword evidence="1" id="KW-0812">Transmembrane</keyword>